<keyword evidence="3 5" id="KW-0369">Histidine metabolism</keyword>
<organism evidence="9 10">
    <name type="scientific">Sphingobacterium bovistauri</name>
    <dbReference type="NCBI Taxonomy" id="2781959"/>
    <lineage>
        <taxon>Bacteria</taxon>
        <taxon>Pseudomonadati</taxon>
        <taxon>Bacteroidota</taxon>
        <taxon>Sphingobacteriia</taxon>
        <taxon>Sphingobacteriales</taxon>
        <taxon>Sphingobacteriaceae</taxon>
        <taxon>Sphingobacterium</taxon>
    </lineage>
</organism>
<dbReference type="InterPro" id="IPR020855">
    <property type="entry name" value="Ureohydrolase_Mn_BS"/>
</dbReference>
<keyword evidence="4 5" id="KW-0464">Manganese</keyword>
<dbReference type="PANTHER" id="PTHR11358">
    <property type="entry name" value="ARGINASE/AGMATINASE"/>
    <property type="match status" value="1"/>
</dbReference>
<evidence type="ECO:0000313" key="10">
    <source>
        <dbReference type="Proteomes" id="UP001165302"/>
    </source>
</evidence>
<accession>A0ABS7Z5T7</accession>
<dbReference type="Proteomes" id="UP001165302">
    <property type="component" value="Unassembled WGS sequence"/>
</dbReference>
<dbReference type="HAMAP" id="MF_00737">
    <property type="entry name" value="Formimidoylglutam"/>
    <property type="match status" value="1"/>
</dbReference>
<dbReference type="NCBIfam" id="TIGR01227">
    <property type="entry name" value="hutG"/>
    <property type="match status" value="1"/>
</dbReference>
<feature type="binding site" evidence="5">
    <location>
        <position position="161"/>
    </location>
    <ligand>
        <name>Mn(2+)</name>
        <dbReference type="ChEBI" id="CHEBI:29035"/>
        <label>1</label>
    </ligand>
</feature>
<feature type="binding site" evidence="5">
    <location>
        <position position="157"/>
    </location>
    <ligand>
        <name>Mn(2+)</name>
        <dbReference type="ChEBI" id="CHEBI:29035"/>
        <label>2</label>
    </ligand>
</feature>
<dbReference type="GO" id="GO:0050415">
    <property type="term" value="F:formimidoylglutamase activity"/>
    <property type="evidence" value="ECO:0007669"/>
    <property type="project" value="UniProtKB-EC"/>
</dbReference>
<dbReference type="InterPro" id="IPR023696">
    <property type="entry name" value="Ureohydrolase_dom_sf"/>
</dbReference>
<comment type="function">
    <text evidence="5">Catalyzes the conversion of N-formimidoyl-L-glutamate to L-glutamate and formamide.</text>
</comment>
<comment type="catalytic activity">
    <reaction evidence="5">
        <text>N-formimidoyl-L-glutamate + H2O = formamide + L-glutamate</text>
        <dbReference type="Rhea" id="RHEA:22492"/>
        <dbReference type="ChEBI" id="CHEBI:15377"/>
        <dbReference type="ChEBI" id="CHEBI:16397"/>
        <dbReference type="ChEBI" id="CHEBI:29985"/>
        <dbReference type="ChEBI" id="CHEBI:58928"/>
        <dbReference type="EC" id="3.5.3.8"/>
    </reaction>
</comment>
<dbReference type="Gene3D" id="3.40.800.10">
    <property type="entry name" value="Ureohydrolase domain"/>
    <property type="match status" value="1"/>
</dbReference>
<feature type="binding site" evidence="5">
    <location>
        <position position="159"/>
    </location>
    <ligand>
        <name>Mn(2+)</name>
        <dbReference type="ChEBI" id="CHEBI:29035"/>
        <label>2</label>
    </ligand>
</feature>
<dbReference type="PANTHER" id="PTHR11358:SF35">
    <property type="entry name" value="FORMIMIDOYLGLUTAMASE"/>
    <property type="match status" value="1"/>
</dbReference>
<evidence type="ECO:0000256" key="4">
    <source>
        <dbReference type="ARBA" id="ARBA00023211"/>
    </source>
</evidence>
<comment type="cofactor">
    <cofactor evidence="5">
        <name>Mn(2+)</name>
        <dbReference type="ChEBI" id="CHEBI:29035"/>
    </cofactor>
    <text evidence="5">Binds 2 manganese ions per subunit.</text>
</comment>
<dbReference type="InterPro" id="IPR005923">
    <property type="entry name" value="HutG"/>
</dbReference>
<dbReference type="RefSeq" id="WP_225553421.1">
    <property type="nucleotide sequence ID" value="NZ_JADEYP010000018.1"/>
</dbReference>
<feature type="binding site" evidence="5">
    <location>
        <position position="250"/>
    </location>
    <ligand>
        <name>Mn(2+)</name>
        <dbReference type="ChEBI" id="CHEBI:29035"/>
        <label>2</label>
    </ligand>
</feature>
<dbReference type="CDD" id="cd09988">
    <property type="entry name" value="Formimidoylglutamase"/>
    <property type="match status" value="1"/>
</dbReference>
<comment type="pathway">
    <text evidence="5">Amino-acid degradation; L-histidine degradation into L-glutamate; L-glutamate from N-formimidoyl-L-glutamate (hydrolase route): step 1/1.</text>
</comment>
<feature type="binding site" evidence="5">
    <location>
        <position position="252"/>
    </location>
    <ligand>
        <name>Mn(2+)</name>
        <dbReference type="ChEBI" id="CHEBI:29035"/>
        <label>2</label>
    </ligand>
</feature>
<dbReference type="SUPFAM" id="SSF52768">
    <property type="entry name" value="Arginase/deacetylase"/>
    <property type="match status" value="1"/>
</dbReference>
<feature type="binding site" evidence="5">
    <location>
        <position position="157"/>
    </location>
    <ligand>
        <name>Mn(2+)</name>
        <dbReference type="ChEBI" id="CHEBI:29035"/>
        <label>1</label>
    </ligand>
</feature>
<keyword evidence="2 5" id="KW-0378">Hydrolase</keyword>
<evidence type="ECO:0000256" key="7">
    <source>
        <dbReference type="PROSITE-ProRule" id="PRU00742"/>
    </source>
</evidence>
<evidence type="ECO:0000256" key="2">
    <source>
        <dbReference type="ARBA" id="ARBA00022801"/>
    </source>
</evidence>
<evidence type="ECO:0000313" key="9">
    <source>
        <dbReference type="EMBL" id="MCA5005565.1"/>
    </source>
</evidence>
<proteinExistence type="inferred from homology"/>
<name>A0ABS7Z5T7_9SPHI</name>
<dbReference type="InterPro" id="IPR006035">
    <property type="entry name" value="Ureohydrolase"/>
</dbReference>
<comment type="similarity">
    <text evidence="5 7 8">Belongs to the arginase family.</text>
</comment>
<protein>
    <recommendedName>
        <fullName evidence="5 6">Formimidoylglutamase</fullName>
        <ecNumber evidence="5 6">3.5.3.8</ecNumber>
    </recommendedName>
    <alternativeName>
        <fullName evidence="5">Formiminoglutamase</fullName>
    </alternativeName>
    <alternativeName>
        <fullName evidence="5">Formiminoglutamate hydrolase</fullName>
    </alternativeName>
</protein>
<feature type="binding site" evidence="5">
    <location>
        <position position="250"/>
    </location>
    <ligand>
        <name>Mn(2+)</name>
        <dbReference type="ChEBI" id="CHEBI:29035"/>
        <label>1</label>
    </ligand>
</feature>
<dbReference type="PROSITE" id="PS01053">
    <property type="entry name" value="ARGINASE_1"/>
    <property type="match status" value="1"/>
</dbReference>
<reference evidence="9" key="1">
    <citation type="submission" date="2020-10" db="EMBL/GenBank/DDBJ databases">
        <authorList>
            <person name="Lu T."/>
            <person name="Wang Q."/>
            <person name="Han X."/>
        </authorList>
    </citation>
    <scope>NUCLEOTIDE SEQUENCE</scope>
    <source>
        <strain evidence="9">WQ 366</strain>
    </source>
</reference>
<dbReference type="EMBL" id="JADEYP010000018">
    <property type="protein sequence ID" value="MCA5005565.1"/>
    <property type="molecule type" value="Genomic_DNA"/>
</dbReference>
<dbReference type="PIRSF" id="PIRSF036979">
    <property type="entry name" value="Arginase"/>
    <property type="match status" value="1"/>
</dbReference>
<evidence type="ECO:0000256" key="3">
    <source>
        <dbReference type="ARBA" id="ARBA00022808"/>
    </source>
</evidence>
<comment type="caution">
    <text evidence="9">The sequence shown here is derived from an EMBL/GenBank/DDBJ whole genome shotgun (WGS) entry which is preliminary data.</text>
</comment>
<dbReference type="PROSITE" id="PS51409">
    <property type="entry name" value="ARGINASE_2"/>
    <property type="match status" value="1"/>
</dbReference>
<gene>
    <name evidence="5 9" type="primary">hutG</name>
    <name evidence="9" type="ORF">IPZ78_10415</name>
</gene>
<dbReference type="Pfam" id="PF00491">
    <property type="entry name" value="Arginase"/>
    <property type="match status" value="1"/>
</dbReference>
<keyword evidence="1 5" id="KW-0479">Metal-binding</keyword>
<evidence type="ECO:0000256" key="1">
    <source>
        <dbReference type="ARBA" id="ARBA00022723"/>
    </source>
</evidence>
<dbReference type="EC" id="3.5.3.8" evidence="5 6"/>
<sequence>MDTFKKLYTKADASLWEGRIDGEERELQRWHQVVTYVDLNERQSLENTIVLLGFCCDEGVRRNQGREGAKATPDYLRKVLANLPVHFSDKIVVVDAGNIHSHGYDLESAQQALTIAVQKIKSFNGFPLLIGGGHEITYGHFKGLHQPNRKLGIINIDAHLDMRPLTDGKGNSGTGFYQINEDLMEAGGDFNYLAFGIQEIANTKGLLQSAESSGVNIIYGSELFPNNIEHIKSKIQDFVNGVDDIYLTVDMDAFAAAFAPGVSAVAMNGIIPEHTFYSLLSYIYQQPKLISMDIAELNPRFDIDERTARLAAHLIFQCLQKF</sequence>
<evidence type="ECO:0000256" key="5">
    <source>
        <dbReference type="HAMAP-Rule" id="MF_00737"/>
    </source>
</evidence>
<feature type="binding site" evidence="5">
    <location>
        <position position="134"/>
    </location>
    <ligand>
        <name>Mn(2+)</name>
        <dbReference type="ChEBI" id="CHEBI:29035"/>
        <label>1</label>
    </ligand>
</feature>
<evidence type="ECO:0000256" key="8">
    <source>
        <dbReference type="RuleBase" id="RU003684"/>
    </source>
</evidence>
<keyword evidence="10" id="KW-1185">Reference proteome</keyword>
<evidence type="ECO:0000256" key="6">
    <source>
        <dbReference type="NCBIfam" id="TIGR01227"/>
    </source>
</evidence>